<dbReference type="EMBL" id="CP144747">
    <property type="protein sequence ID" value="WVZ63211.1"/>
    <property type="molecule type" value="Genomic_DNA"/>
</dbReference>
<organism evidence="2 3">
    <name type="scientific">Paspalum notatum var. saurae</name>
    <dbReference type="NCBI Taxonomy" id="547442"/>
    <lineage>
        <taxon>Eukaryota</taxon>
        <taxon>Viridiplantae</taxon>
        <taxon>Streptophyta</taxon>
        <taxon>Embryophyta</taxon>
        <taxon>Tracheophyta</taxon>
        <taxon>Spermatophyta</taxon>
        <taxon>Magnoliopsida</taxon>
        <taxon>Liliopsida</taxon>
        <taxon>Poales</taxon>
        <taxon>Poaceae</taxon>
        <taxon>PACMAD clade</taxon>
        <taxon>Panicoideae</taxon>
        <taxon>Andropogonodae</taxon>
        <taxon>Paspaleae</taxon>
        <taxon>Paspalinae</taxon>
        <taxon>Paspalum</taxon>
    </lineage>
</organism>
<name>A0AAQ3SYU6_PASNO</name>
<feature type="region of interest" description="Disordered" evidence="1">
    <location>
        <begin position="1"/>
        <end position="34"/>
    </location>
</feature>
<protein>
    <submittedName>
        <fullName evidence="2">Uncharacterized protein</fullName>
    </submittedName>
</protein>
<reference evidence="2 3" key="1">
    <citation type="submission" date="2024-02" db="EMBL/GenBank/DDBJ databases">
        <title>High-quality chromosome-scale genome assembly of Pensacola bahiagrass (Paspalum notatum Flugge var. saurae).</title>
        <authorList>
            <person name="Vega J.M."/>
            <person name="Podio M."/>
            <person name="Orjuela J."/>
            <person name="Siena L.A."/>
            <person name="Pessino S.C."/>
            <person name="Combes M.C."/>
            <person name="Mariac C."/>
            <person name="Albertini E."/>
            <person name="Pupilli F."/>
            <person name="Ortiz J.P.A."/>
            <person name="Leblanc O."/>
        </authorList>
    </citation>
    <scope>NUCLEOTIDE SEQUENCE [LARGE SCALE GENOMIC DNA]</scope>
    <source>
        <strain evidence="2">R1</strain>
        <tissue evidence="2">Leaf</tissue>
    </source>
</reference>
<evidence type="ECO:0000256" key="1">
    <source>
        <dbReference type="SAM" id="MobiDB-lite"/>
    </source>
</evidence>
<evidence type="ECO:0000313" key="3">
    <source>
        <dbReference type="Proteomes" id="UP001341281"/>
    </source>
</evidence>
<dbReference type="Proteomes" id="UP001341281">
    <property type="component" value="Chromosome 03"/>
</dbReference>
<gene>
    <name evidence="2" type="ORF">U9M48_012860</name>
</gene>
<accession>A0AAQ3SYU6</accession>
<dbReference type="AlphaFoldDB" id="A0AAQ3SYU6"/>
<feature type="compositionally biased region" description="Low complexity" evidence="1">
    <location>
        <begin position="17"/>
        <end position="28"/>
    </location>
</feature>
<proteinExistence type="predicted"/>
<sequence length="118" mass="13071">MYHDLPDQRGRPNVRQNSLPRTTTNPSPSRSPPAVNCIFTSRITSPAVLGERVSALRRLRPGRAFRQFRRTPGYDVMLACPCGQNLLLALAAGGPLDLFSTILLRMQGCRAASTRHRT</sequence>
<keyword evidence="3" id="KW-1185">Reference proteome</keyword>
<evidence type="ECO:0000313" key="2">
    <source>
        <dbReference type="EMBL" id="WVZ63211.1"/>
    </source>
</evidence>
<feature type="compositionally biased region" description="Basic and acidic residues" evidence="1">
    <location>
        <begin position="1"/>
        <end position="10"/>
    </location>
</feature>